<dbReference type="InterPro" id="IPR039425">
    <property type="entry name" value="RNA_pol_sigma-70-like"/>
</dbReference>
<feature type="domain" description="RNA polymerase sigma-70 region 2" evidence="5">
    <location>
        <begin position="27"/>
        <end position="92"/>
    </location>
</feature>
<evidence type="ECO:0000259" key="5">
    <source>
        <dbReference type="Pfam" id="PF04542"/>
    </source>
</evidence>
<evidence type="ECO:0000313" key="8">
    <source>
        <dbReference type="Proteomes" id="UP001409291"/>
    </source>
</evidence>
<evidence type="ECO:0000256" key="1">
    <source>
        <dbReference type="ARBA" id="ARBA00010641"/>
    </source>
</evidence>
<dbReference type="PANTHER" id="PTHR43133">
    <property type="entry name" value="RNA POLYMERASE ECF-TYPE SIGMA FACTO"/>
    <property type="match status" value="1"/>
</dbReference>
<dbReference type="Pfam" id="PF08281">
    <property type="entry name" value="Sigma70_r4_2"/>
    <property type="match status" value="1"/>
</dbReference>
<evidence type="ECO:0000256" key="2">
    <source>
        <dbReference type="ARBA" id="ARBA00023015"/>
    </source>
</evidence>
<dbReference type="Pfam" id="PF04542">
    <property type="entry name" value="Sigma70_r2"/>
    <property type="match status" value="1"/>
</dbReference>
<comment type="similarity">
    <text evidence="1">Belongs to the sigma-70 factor family. ECF subfamily.</text>
</comment>
<comment type="caution">
    <text evidence="7">The sequence shown here is derived from an EMBL/GenBank/DDBJ whole genome shotgun (WGS) entry which is preliminary data.</text>
</comment>
<dbReference type="SUPFAM" id="SSF88946">
    <property type="entry name" value="Sigma2 domain of RNA polymerase sigma factors"/>
    <property type="match status" value="1"/>
</dbReference>
<accession>A0ABV0BZ05</accession>
<dbReference type="Gene3D" id="1.10.10.10">
    <property type="entry name" value="Winged helix-like DNA-binding domain superfamily/Winged helix DNA-binding domain"/>
    <property type="match status" value="1"/>
</dbReference>
<dbReference type="InterPro" id="IPR013324">
    <property type="entry name" value="RNA_pol_sigma_r3/r4-like"/>
</dbReference>
<feature type="domain" description="RNA polymerase sigma factor 70 region 4 type 2" evidence="6">
    <location>
        <begin position="126"/>
        <end position="175"/>
    </location>
</feature>
<name>A0ABV0BZ05_9SPHI</name>
<dbReference type="NCBIfam" id="TIGR02937">
    <property type="entry name" value="sigma70-ECF"/>
    <property type="match status" value="1"/>
</dbReference>
<keyword evidence="3" id="KW-0731">Sigma factor</keyword>
<keyword evidence="2" id="KW-0805">Transcription regulation</keyword>
<evidence type="ECO:0000256" key="4">
    <source>
        <dbReference type="ARBA" id="ARBA00023163"/>
    </source>
</evidence>
<dbReference type="Gene3D" id="1.10.1740.10">
    <property type="match status" value="1"/>
</dbReference>
<reference evidence="7 8" key="1">
    <citation type="submission" date="2024-04" db="EMBL/GenBank/DDBJ databases">
        <title>WGS of bacteria from Torrens River.</title>
        <authorList>
            <person name="Wyrsch E.R."/>
            <person name="Drigo B."/>
        </authorList>
    </citation>
    <scope>NUCLEOTIDE SEQUENCE [LARGE SCALE GENOMIC DNA]</scope>
    <source>
        <strain evidence="7 8">TWI391</strain>
    </source>
</reference>
<dbReference type="InterPro" id="IPR007627">
    <property type="entry name" value="RNA_pol_sigma70_r2"/>
</dbReference>
<dbReference type="InterPro" id="IPR014284">
    <property type="entry name" value="RNA_pol_sigma-70_dom"/>
</dbReference>
<organism evidence="7 8">
    <name type="scientific">Sphingobacterium kitahiroshimense</name>
    <dbReference type="NCBI Taxonomy" id="470446"/>
    <lineage>
        <taxon>Bacteria</taxon>
        <taxon>Pseudomonadati</taxon>
        <taxon>Bacteroidota</taxon>
        <taxon>Sphingobacteriia</taxon>
        <taxon>Sphingobacteriales</taxon>
        <taxon>Sphingobacteriaceae</taxon>
        <taxon>Sphingobacterium</taxon>
    </lineage>
</organism>
<evidence type="ECO:0000256" key="3">
    <source>
        <dbReference type="ARBA" id="ARBA00023082"/>
    </source>
</evidence>
<sequence>MSTQNKKEILYLSRFKNGDPRAFTYFFDSYWEELYAVAYRHLQDEAISKDIVQEVFIQIWEKRHLLKEDYESLKPYFFKAIKNRILNHYATEKVRENIMEKMLYRMDKFTALSDNTHAQYQELENIVDRSVARLPKTMQAVYLLRNDNYSIQQIAQKLSIAEQTVKNHLYEAKKILKQDLTQRFADHDDILLVLASTYLFHNFLT</sequence>
<evidence type="ECO:0000313" key="7">
    <source>
        <dbReference type="EMBL" id="MEN5379268.1"/>
    </source>
</evidence>
<keyword evidence="8" id="KW-1185">Reference proteome</keyword>
<dbReference type="RefSeq" id="WP_346582038.1">
    <property type="nucleotide sequence ID" value="NZ_JBDJNQ010000009.1"/>
</dbReference>
<dbReference type="SUPFAM" id="SSF88659">
    <property type="entry name" value="Sigma3 and sigma4 domains of RNA polymerase sigma factors"/>
    <property type="match status" value="1"/>
</dbReference>
<dbReference type="InterPro" id="IPR013325">
    <property type="entry name" value="RNA_pol_sigma_r2"/>
</dbReference>
<dbReference type="PANTHER" id="PTHR43133:SF46">
    <property type="entry name" value="RNA POLYMERASE SIGMA-70 FACTOR ECF SUBFAMILY"/>
    <property type="match status" value="1"/>
</dbReference>
<protein>
    <submittedName>
        <fullName evidence="7">Sigma-70 family RNA polymerase sigma factor</fullName>
    </submittedName>
</protein>
<dbReference type="InterPro" id="IPR036388">
    <property type="entry name" value="WH-like_DNA-bd_sf"/>
</dbReference>
<keyword evidence="4" id="KW-0804">Transcription</keyword>
<dbReference type="Proteomes" id="UP001409291">
    <property type="component" value="Unassembled WGS sequence"/>
</dbReference>
<gene>
    <name evidence="7" type="ORF">ABE541_18530</name>
</gene>
<evidence type="ECO:0000259" key="6">
    <source>
        <dbReference type="Pfam" id="PF08281"/>
    </source>
</evidence>
<dbReference type="InterPro" id="IPR013249">
    <property type="entry name" value="RNA_pol_sigma70_r4_t2"/>
</dbReference>
<proteinExistence type="inferred from homology"/>
<dbReference type="EMBL" id="JBDJNQ010000009">
    <property type="protein sequence ID" value="MEN5379268.1"/>
    <property type="molecule type" value="Genomic_DNA"/>
</dbReference>